<dbReference type="HOGENOM" id="CLU_3103084_0_0_5"/>
<dbReference type="AlphaFoldDB" id="K0PT28"/>
<organism evidence="1 2">
    <name type="scientific">Rhizobium mesoamericanum STM3625</name>
    <dbReference type="NCBI Taxonomy" id="1211777"/>
    <lineage>
        <taxon>Bacteria</taxon>
        <taxon>Pseudomonadati</taxon>
        <taxon>Pseudomonadota</taxon>
        <taxon>Alphaproteobacteria</taxon>
        <taxon>Hyphomicrobiales</taxon>
        <taxon>Rhizobiaceae</taxon>
        <taxon>Rhizobium/Agrobacterium group</taxon>
        <taxon>Rhizobium</taxon>
    </lineage>
</organism>
<gene>
    <name evidence="1" type="ORF">BN77_1652</name>
</gene>
<proteinExistence type="predicted"/>
<dbReference type="EMBL" id="CANI01000006">
    <property type="protein sequence ID" value="CCM74520.1"/>
    <property type="molecule type" value="Genomic_DNA"/>
</dbReference>
<sequence>MRWKRVQSKEENCGGFDSRLHWRKLAVSPIHQGDHFWDAAGMKAMTGMSGR</sequence>
<evidence type="ECO:0000313" key="2">
    <source>
        <dbReference type="Proteomes" id="UP000009319"/>
    </source>
</evidence>
<name>K0PT28_9HYPH</name>
<comment type="caution">
    <text evidence="1">The sequence shown here is derived from an EMBL/GenBank/DDBJ whole genome shotgun (WGS) entry which is preliminary data.</text>
</comment>
<evidence type="ECO:0000313" key="1">
    <source>
        <dbReference type="EMBL" id="CCM74520.1"/>
    </source>
</evidence>
<keyword evidence="2" id="KW-1185">Reference proteome</keyword>
<protein>
    <submittedName>
        <fullName evidence="1">Uncharacterized protein</fullName>
    </submittedName>
</protein>
<dbReference type="Proteomes" id="UP000009319">
    <property type="component" value="Unassembled WGS sequence"/>
</dbReference>
<accession>K0PT28</accession>
<reference evidence="1 2" key="1">
    <citation type="journal article" date="2013" name="Genome Announc.">
        <title>Draft Genome Sequence of Rhizobium mesoamericanum STM3625, a Nitrogen-Fixing Symbiont of Mimosa pudica Isolated in French Guiana (South America).</title>
        <authorList>
            <person name="Moulin L."/>
            <person name="Mornico D."/>
            <person name="Melkonian R."/>
            <person name="Klonowska A."/>
        </authorList>
    </citation>
    <scope>NUCLEOTIDE SEQUENCE [LARGE SCALE GENOMIC DNA]</scope>
    <source>
        <strain evidence="1 2">STM3625</strain>
    </source>
</reference>